<feature type="region of interest" description="Disordered" evidence="1">
    <location>
        <begin position="268"/>
        <end position="287"/>
    </location>
</feature>
<dbReference type="Proteomes" id="UP000749646">
    <property type="component" value="Unassembled WGS sequence"/>
</dbReference>
<feature type="compositionally biased region" description="Acidic residues" evidence="1">
    <location>
        <begin position="173"/>
        <end position="183"/>
    </location>
</feature>
<feature type="region of interest" description="Disordered" evidence="1">
    <location>
        <begin position="554"/>
        <end position="647"/>
    </location>
</feature>
<dbReference type="EMBL" id="JAAAHW010003631">
    <property type="protein sequence ID" value="KAF9982028.1"/>
    <property type="molecule type" value="Genomic_DNA"/>
</dbReference>
<gene>
    <name evidence="3" type="ORF">BGZ65_003323</name>
</gene>
<feature type="compositionally biased region" description="Low complexity" evidence="1">
    <location>
        <begin position="619"/>
        <end position="643"/>
    </location>
</feature>
<dbReference type="OrthoDB" id="2402718at2759"/>
<evidence type="ECO:0000313" key="4">
    <source>
        <dbReference type="Proteomes" id="UP000749646"/>
    </source>
</evidence>
<dbReference type="Pfam" id="PF08969">
    <property type="entry name" value="USP8_dimer"/>
    <property type="match status" value="1"/>
</dbReference>
<dbReference type="Gene3D" id="1.20.58.80">
    <property type="entry name" value="Phosphotransferase system, lactose/cellobiose-type IIA subunit"/>
    <property type="match status" value="1"/>
</dbReference>
<keyword evidence="4" id="KW-1185">Reference proteome</keyword>
<dbReference type="SUPFAM" id="SSF140856">
    <property type="entry name" value="USP8 N-terminal domain-like"/>
    <property type="match status" value="1"/>
</dbReference>
<sequence length="695" mass="75547">MDLETVILPPRTRLHELKTSAAFSSEEFNLSIKTWVNTASLLVKQGSMYESTTDDGNAYISYVRACLIITKIIPHQALYSSMMNDIVCIDLRQKILGIIARMGHLERRLLKRFEQENQERMANLEKESFCTSGKTCNPSLQSKQMTERDSGVDKEDEGLDTPSLQRTTLCKDDNEEEGTDETANEVEDFVDLNYDVPVSAIQFSPALDTQAYATHHDHQQHSRRQQHRRTISCVREEGPTQGVSSYNPLQQQPFSSLALTLDKTGSVQTLKKKSSNEDERSLVSPECQPNLMMPSALFARQREGGHVRRCSSTDAIRNSVHFPTSYQAFFTGEEAIAAPVVPPRSQKRASTVPMVRSNSNNSAMSVNSINGHHKSYSEVVTMTMPDYRGAASSLVNDQESNLNSDSDKTRAKYAKEVLKNRFTAKRTTSYENSTFNHNVTSSVSTSFSEAINCTSAQTNVLKKSNSISHRSKADLPPTPRLSVQNLPNTTEESSSLSASLSAHMSPSSASSGSGNQLSSASPTCPSPSVSPQLRMNNPQFVGHGYSFSLTSMPSGSTVTAPVDVSLSSSSSTGSLSCNSTSTSPTTPDSPSSLSPVLNAISPQVEPQSQLQQTPAVPATTTCTSASSSTSGNTTTNNTTTTTSGMKAGLLRKIRSRPKMKDQVFEIVASPSLTTSHPSQPSPAAVPLQHQQKIMV</sequence>
<feature type="region of interest" description="Disordered" evidence="1">
    <location>
        <begin position="668"/>
        <end position="695"/>
    </location>
</feature>
<feature type="compositionally biased region" description="Polar residues" evidence="1">
    <location>
        <begin position="522"/>
        <end position="537"/>
    </location>
</feature>
<feature type="compositionally biased region" description="Polar residues" evidence="1">
    <location>
        <begin position="481"/>
        <end position="492"/>
    </location>
</feature>
<name>A0A9P6M9C1_9FUNG</name>
<evidence type="ECO:0000313" key="3">
    <source>
        <dbReference type="EMBL" id="KAF9982028.1"/>
    </source>
</evidence>
<feature type="region of interest" description="Disordered" evidence="1">
    <location>
        <begin position="342"/>
        <end position="369"/>
    </location>
</feature>
<proteinExistence type="predicted"/>
<accession>A0A9P6M9C1</accession>
<protein>
    <recommendedName>
        <fullName evidence="2">USP8 dimerisation domain-containing protein</fullName>
    </recommendedName>
</protein>
<dbReference type="InterPro" id="IPR015063">
    <property type="entry name" value="USP8_dimer"/>
</dbReference>
<evidence type="ECO:0000256" key="1">
    <source>
        <dbReference type="SAM" id="MobiDB-lite"/>
    </source>
</evidence>
<evidence type="ECO:0000259" key="2">
    <source>
        <dbReference type="Pfam" id="PF08969"/>
    </source>
</evidence>
<feature type="compositionally biased region" description="Polar residues" evidence="1">
    <location>
        <begin position="131"/>
        <end position="144"/>
    </location>
</feature>
<feature type="compositionally biased region" description="Low complexity" evidence="1">
    <location>
        <begin position="565"/>
        <end position="597"/>
    </location>
</feature>
<feature type="region of interest" description="Disordered" evidence="1">
    <location>
        <begin position="462"/>
        <end position="537"/>
    </location>
</feature>
<comment type="caution">
    <text evidence="3">The sequence shown here is derived from an EMBL/GenBank/DDBJ whole genome shotgun (WGS) entry which is preliminary data.</text>
</comment>
<dbReference type="AlphaFoldDB" id="A0A9P6M9C1"/>
<organism evidence="3 4">
    <name type="scientific">Modicella reniformis</name>
    <dbReference type="NCBI Taxonomy" id="1440133"/>
    <lineage>
        <taxon>Eukaryota</taxon>
        <taxon>Fungi</taxon>
        <taxon>Fungi incertae sedis</taxon>
        <taxon>Mucoromycota</taxon>
        <taxon>Mortierellomycotina</taxon>
        <taxon>Mortierellomycetes</taxon>
        <taxon>Mortierellales</taxon>
        <taxon>Mortierellaceae</taxon>
        <taxon>Modicella</taxon>
    </lineage>
</organism>
<feature type="domain" description="USP8 dimerisation" evidence="2">
    <location>
        <begin position="12"/>
        <end position="116"/>
    </location>
</feature>
<feature type="compositionally biased region" description="Low complexity" evidence="1">
    <location>
        <begin position="493"/>
        <end position="521"/>
    </location>
</feature>
<feature type="compositionally biased region" description="Polar residues" evidence="1">
    <location>
        <begin position="600"/>
        <end position="614"/>
    </location>
</feature>
<feature type="region of interest" description="Disordered" evidence="1">
    <location>
        <begin position="131"/>
        <end position="183"/>
    </location>
</feature>
<feature type="compositionally biased region" description="Low complexity" evidence="1">
    <location>
        <begin position="357"/>
        <end position="369"/>
    </location>
</feature>
<reference evidence="3" key="1">
    <citation type="journal article" date="2020" name="Fungal Divers.">
        <title>Resolving the Mortierellaceae phylogeny through synthesis of multi-gene phylogenetics and phylogenomics.</title>
        <authorList>
            <person name="Vandepol N."/>
            <person name="Liber J."/>
            <person name="Desiro A."/>
            <person name="Na H."/>
            <person name="Kennedy M."/>
            <person name="Barry K."/>
            <person name="Grigoriev I.V."/>
            <person name="Miller A.N."/>
            <person name="O'Donnell K."/>
            <person name="Stajich J.E."/>
            <person name="Bonito G."/>
        </authorList>
    </citation>
    <scope>NUCLEOTIDE SEQUENCE</scope>
    <source>
        <strain evidence="3">MES-2147</strain>
    </source>
</reference>